<keyword evidence="1" id="KW-0444">Lipid biosynthesis</keyword>
<keyword evidence="1" id="KW-0443">Lipid metabolism</keyword>
<proteinExistence type="inferred from homology"/>
<dbReference type="EMBL" id="CAJVCH010097642">
    <property type="protein sequence ID" value="CAG7723289.1"/>
    <property type="molecule type" value="Genomic_DNA"/>
</dbReference>
<keyword evidence="1" id="KW-0560">Oxidoreductase</keyword>
<dbReference type="Proteomes" id="UP000708208">
    <property type="component" value="Unassembled WGS sequence"/>
</dbReference>
<evidence type="ECO:0000313" key="4">
    <source>
        <dbReference type="Proteomes" id="UP000708208"/>
    </source>
</evidence>
<dbReference type="GO" id="GO:0102965">
    <property type="term" value="F:alcohol-forming long-chain fatty acyl-CoA reductase activity"/>
    <property type="evidence" value="ECO:0007669"/>
    <property type="project" value="UniProtKB-EC"/>
</dbReference>
<keyword evidence="1" id="KW-0521">NADP</keyword>
<comment type="catalytic activity">
    <reaction evidence="1">
        <text>a long-chain fatty acyl-CoA + 2 NADPH + 2 H(+) = a long-chain primary fatty alcohol + 2 NADP(+) + CoA</text>
        <dbReference type="Rhea" id="RHEA:52716"/>
        <dbReference type="ChEBI" id="CHEBI:15378"/>
        <dbReference type="ChEBI" id="CHEBI:57287"/>
        <dbReference type="ChEBI" id="CHEBI:57783"/>
        <dbReference type="ChEBI" id="CHEBI:58349"/>
        <dbReference type="ChEBI" id="CHEBI:77396"/>
        <dbReference type="ChEBI" id="CHEBI:83139"/>
        <dbReference type="EC" id="1.2.1.84"/>
    </reaction>
</comment>
<comment type="function">
    <text evidence="1">Catalyzes the reduction of fatty acyl-CoA to fatty alcohols.</text>
</comment>
<feature type="non-terminal residue" evidence="3">
    <location>
        <position position="1"/>
    </location>
</feature>
<feature type="domain" description="Thioester reductase (TE)" evidence="2">
    <location>
        <begin position="40"/>
        <end position="258"/>
    </location>
</feature>
<comment type="similarity">
    <text evidence="1">Belongs to the fatty acyl-CoA reductase family.</text>
</comment>
<dbReference type="EC" id="1.2.1.84" evidence="1"/>
<dbReference type="InterPro" id="IPR013120">
    <property type="entry name" value="FAR_NAD-bd"/>
</dbReference>
<dbReference type="GO" id="GO:0035336">
    <property type="term" value="P:long-chain fatty-acyl-CoA metabolic process"/>
    <property type="evidence" value="ECO:0007669"/>
    <property type="project" value="TreeGrafter"/>
</dbReference>
<name>A0A8J2NX08_9HEXA</name>
<sequence length="260" mass="29237">VSPSLCNRNLIYLGNIRAKTVGMESENSIFNFYAGRSIFITGATGFVGKCLLSKLLSSCSEIGRIYILVRDKDHIHSQDEIRTRLSEIVDSKVFENILKDRPVLLDKICCLQGDLTLTNCGFNKKTMELVKDVDIVLHCAAAITFNMALPKVMKVNVGGTYNVLTVATQMRNVKAFVYVSTAFCMYQETILDEKVYKTTIEPLEALKTFQNMPEDVLQSVTSRIFEKNQNTYTYSKHMAETLVESFQDRLPVCVVRPGAS</sequence>
<dbReference type="AlphaFoldDB" id="A0A8J2NX08"/>
<dbReference type="InterPro" id="IPR026055">
    <property type="entry name" value="FAR"/>
</dbReference>
<gene>
    <name evidence="3" type="ORF">AFUS01_LOCUS12385</name>
</gene>
<dbReference type="PANTHER" id="PTHR11011:SF116">
    <property type="entry name" value="FATTY ACYL-COA REDUCTASE CG5065-RELATED"/>
    <property type="match status" value="1"/>
</dbReference>
<dbReference type="OrthoDB" id="429813at2759"/>
<comment type="caution">
    <text evidence="3">The sequence shown here is derived from an EMBL/GenBank/DDBJ whole genome shotgun (WGS) entry which is preliminary data.</text>
</comment>
<dbReference type="PANTHER" id="PTHR11011">
    <property type="entry name" value="MALE STERILITY PROTEIN 2-RELATED"/>
    <property type="match status" value="1"/>
</dbReference>
<organism evidence="3 4">
    <name type="scientific">Allacma fusca</name>
    <dbReference type="NCBI Taxonomy" id="39272"/>
    <lineage>
        <taxon>Eukaryota</taxon>
        <taxon>Metazoa</taxon>
        <taxon>Ecdysozoa</taxon>
        <taxon>Arthropoda</taxon>
        <taxon>Hexapoda</taxon>
        <taxon>Collembola</taxon>
        <taxon>Symphypleona</taxon>
        <taxon>Sminthuridae</taxon>
        <taxon>Allacma</taxon>
    </lineage>
</organism>
<reference evidence="3" key="1">
    <citation type="submission" date="2021-06" db="EMBL/GenBank/DDBJ databases">
        <authorList>
            <person name="Hodson N. C."/>
            <person name="Mongue J. A."/>
            <person name="Jaron S. K."/>
        </authorList>
    </citation>
    <scope>NUCLEOTIDE SEQUENCE</scope>
</reference>
<accession>A0A8J2NX08</accession>
<protein>
    <recommendedName>
        <fullName evidence="1">Fatty acyl-CoA reductase</fullName>
        <ecNumber evidence="1">1.2.1.84</ecNumber>
    </recommendedName>
</protein>
<keyword evidence="4" id="KW-1185">Reference proteome</keyword>
<evidence type="ECO:0000313" key="3">
    <source>
        <dbReference type="EMBL" id="CAG7723289.1"/>
    </source>
</evidence>
<evidence type="ECO:0000259" key="2">
    <source>
        <dbReference type="Pfam" id="PF07993"/>
    </source>
</evidence>
<dbReference type="Pfam" id="PF07993">
    <property type="entry name" value="NAD_binding_4"/>
    <property type="match status" value="1"/>
</dbReference>
<dbReference type="GO" id="GO:0080019">
    <property type="term" value="F:alcohol-forming very long-chain fatty acyl-CoA reductase activity"/>
    <property type="evidence" value="ECO:0007669"/>
    <property type="project" value="InterPro"/>
</dbReference>
<dbReference type="GO" id="GO:0005777">
    <property type="term" value="C:peroxisome"/>
    <property type="evidence" value="ECO:0007669"/>
    <property type="project" value="TreeGrafter"/>
</dbReference>
<evidence type="ECO:0000256" key="1">
    <source>
        <dbReference type="RuleBase" id="RU363097"/>
    </source>
</evidence>